<dbReference type="Pfam" id="PF00005">
    <property type="entry name" value="ABC_tran"/>
    <property type="match status" value="2"/>
</dbReference>
<feature type="transmembrane region" description="Helical" evidence="10">
    <location>
        <begin position="202"/>
        <end position="221"/>
    </location>
</feature>
<keyword evidence="3" id="KW-0813">Transport</keyword>
<feature type="domain" description="ABC transmembrane type-1" evidence="12">
    <location>
        <begin position="80"/>
        <end position="367"/>
    </location>
</feature>
<feature type="transmembrane region" description="Helical" evidence="10">
    <location>
        <begin position="722"/>
        <end position="747"/>
    </location>
</feature>
<dbReference type="GO" id="GO:0005743">
    <property type="term" value="C:mitochondrial inner membrane"/>
    <property type="evidence" value="ECO:0007669"/>
    <property type="project" value="TreeGrafter"/>
</dbReference>
<dbReference type="InterPro" id="IPR039421">
    <property type="entry name" value="Type_1_exporter"/>
</dbReference>
<feature type="transmembrane region" description="Helical" evidence="10">
    <location>
        <begin position="767"/>
        <end position="790"/>
    </location>
</feature>
<dbReference type="RefSeq" id="XP_040725765.1">
    <property type="nucleotide sequence ID" value="XM_040868294.1"/>
</dbReference>
<evidence type="ECO:0000256" key="6">
    <source>
        <dbReference type="ARBA" id="ARBA00022840"/>
    </source>
</evidence>
<dbReference type="InterPro" id="IPR017871">
    <property type="entry name" value="ABC_transporter-like_CS"/>
</dbReference>
<feature type="transmembrane region" description="Helical" evidence="10">
    <location>
        <begin position="342"/>
        <end position="361"/>
    </location>
</feature>
<feature type="region of interest" description="Disordered" evidence="9">
    <location>
        <begin position="1"/>
        <end position="37"/>
    </location>
</feature>
<dbReference type="InterPro" id="IPR003439">
    <property type="entry name" value="ABC_transporter-like_ATP-bd"/>
</dbReference>
<evidence type="ECO:0000256" key="4">
    <source>
        <dbReference type="ARBA" id="ARBA00022692"/>
    </source>
</evidence>
<dbReference type="Gene3D" id="3.40.50.300">
    <property type="entry name" value="P-loop containing nucleotide triphosphate hydrolases"/>
    <property type="match status" value="2"/>
</dbReference>
<dbReference type="SUPFAM" id="SSF52540">
    <property type="entry name" value="P-loop containing nucleoside triphosphate hydrolases"/>
    <property type="match status" value="2"/>
</dbReference>
<dbReference type="OMA" id="GFGQEEQ"/>
<keyword evidence="14" id="KW-1185">Reference proteome</keyword>
<dbReference type="InterPro" id="IPR011527">
    <property type="entry name" value="ABC1_TM_dom"/>
</dbReference>
<keyword evidence="5" id="KW-0547">Nucleotide-binding</keyword>
<reference evidence="13 14" key="1">
    <citation type="submission" date="2016-07" db="EMBL/GenBank/DDBJ databases">
        <title>Pervasive Adenine N6-methylation of Active Genes in Fungi.</title>
        <authorList>
            <consortium name="DOE Joint Genome Institute"/>
            <person name="Mondo S.J."/>
            <person name="Dannebaum R.O."/>
            <person name="Kuo R.C."/>
            <person name="Labutti K."/>
            <person name="Haridas S."/>
            <person name="Kuo A."/>
            <person name="Salamov A."/>
            <person name="Ahrendt S.R."/>
            <person name="Lipzen A."/>
            <person name="Sullivan W."/>
            <person name="Andreopoulos W.B."/>
            <person name="Clum A."/>
            <person name="Lindquist E."/>
            <person name="Daum C."/>
            <person name="Ramamoorthy G.K."/>
            <person name="Gryganskyi A."/>
            <person name="Culley D."/>
            <person name="Magnuson J.K."/>
            <person name="James T.Y."/>
            <person name="O'Malley M.A."/>
            <person name="Stajich J.E."/>
            <person name="Spatafora J.W."/>
            <person name="Visel A."/>
            <person name="Grigoriev I.V."/>
        </authorList>
    </citation>
    <scope>NUCLEOTIDE SEQUENCE [LARGE SCALE GENOMIC DNA]</scope>
    <source>
        <strain evidence="13 14">12-1054</strain>
    </source>
</reference>
<dbReference type="STRING" id="56484.A0A1Y2FIH2"/>
<evidence type="ECO:0000256" key="7">
    <source>
        <dbReference type="ARBA" id="ARBA00022989"/>
    </source>
</evidence>
<dbReference type="SUPFAM" id="SSF90123">
    <property type="entry name" value="ABC transporter transmembrane region"/>
    <property type="match status" value="2"/>
</dbReference>
<dbReference type="InterPro" id="IPR003593">
    <property type="entry name" value="AAA+_ATPase"/>
</dbReference>
<name>A0A1Y2FIH2_PROLT</name>
<evidence type="ECO:0000256" key="3">
    <source>
        <dbReference type="ARBA" id="ARBA00022448"/>
    </source>
</evidence>
<feature type="transmembrane region" description="Helical" evidence="10">
    <location>
        <begin position="76"/>
        <end position="100"/>
    </location>
</feature>
<dbReference type="GO" id="GO:0090374">
    <property type="term" value="P:oligopeptide export from mitochondrion"/>
    <property type="evidence" value="ECO:0007669"/>
    <property type="project" value="TreeGrafter"/>
</dbReference>
<comment type="subcellular location">
    <subcellularLocation>
        <location evidence="1">Membrane</location>
        <topology evidence="1">Multi-pass membrane protein</topology>
    </subcellularLocation>
</comment>
<evidence type="ECO:0000256" key="9">
    <source>
        <dbReference type="SAM" id="MobiDB-lite"/>
    </source>
</evidence>
<organism evidence="13 14">
    <name type="scientific">Protomyces lactucae-debilis</name>
    <dbReference type="NCBI Taxonomy" id="2754530"/>
    <lineage>
        <taxon>Eukaryota</taxon>
        <taxon>Fungi</taxon>
        <taxon>Dikarya</taxon>
        <taxon>Ascomycota</taxon>
        <taxon>Taphrinomycotina</taxon>
        <taxon>Taphrinomycetes</taxon>
        <taxon>Taphrinales</taxon>
        <taxon>Protomycetaceae</taxon>
        <taxon>Protomyces</taxon>
    </lineage>
</organism>
<dbReference type="Gene3D" id="1.20.1560.10">
    <property type="entry name" value="ABC transporter type 1, transmembrane domain"/>
    <property type="match status" value="1"/>
</dbReference>
<keyword evidence="7 10" id="KW-1133">Transmembrane helix</keyword>
<proteinExistence type="inferred from homology"/>
<keyword evidence="8 10" id="KW-0472">Membrane</keyword>
<feature type="transmembrane region" description="Helical" evidence="10">
    <location>
        <begin position="846"/>
        <end position="864"/>
    </location>
</feature>
<feature type="transmembrane region" description="Helical" evidence="10">
    <location>
        <begin position="129"/>
        <end position="151"/>
    </location>
</feature>
<dbReference type="GeneID" id="63784893"/>
<sequence length="1294" mass="141809">MLFKRSKRTTPDRPDGSVSPAASESKNSDRTAVGGEDPLARLTEAQRTALLAQIETSKSKPVTYFGLFRFASKQDLLLEAIAVITCIAAGAALPLMTIVFGSLTQSFTNVTRGQGKQQFQDDVNRLTLYFVYIAIGVFVTTYIYTCAFICAGENVSRRIREEYLRAIMRQNIGYFDKLGAGEVTTRITSDTNLIQDGISEKIGLALSGVATFFSAFIIAFIKNWKLTLILASILPAMMLAMGGISTFVEKYTKQTLEFYSTGGTLAEEVISSVRITQSFGTQEKLAKLYDSFLGSSEKAGKKKAFSLGALLGSIFFIMYSAYGLAFFQGARMLVRGELDTGIVINVFFAVIIGSFALGQIAPNIQAFNYAVSAGQKIFETIDRVPSIDVYSEEGIHIKELRGEIELKNVHFIYPARAEQTVLYDMSLHIPAGRVTALVGASGSGKSTIVGLVERFYDPISGEITVDGMPIKDINIKSLRAHISLVSQEPNLFATTVFENVAHGLIGTEWEHADIEKKREMVIFACEQANAADFIAQLPHGYDTHVGEKGMLLSGGQKQRVAIARAIVSNPKILILDEATAALDTKSEGVVQDALDKASSSSNRTSIVIAHRLATIKNAHNIVVMTKGRIVEQGTHNDLLDKRGAYFALVEAQRLAQKQKSQDAELEQYEQKAMGDRLALARTATGQSISARVLAEQTAEGKRKKHSIFYLIKEIGKFNTTEWHFMLVGAVASVLCGAVYPAQAIVFAKLITLFTNPQQAGFQSDANFYALLWFIIAVVEFFAYFATAFFFGMCSEMMVRRVRLLTFRNILRQDVAFFDKDENSTGALTSSLATQCTDLAGLHGNTLGTILTVFVNLISSAVLSLVVYWKLALVVLACMPVLIVAGYLRFKLLAIFQERIKNAYESSANFACEATSVIRTVASLTREDDVFATYRQSLEGPQKQAYISTLKTSVFFALSQSITFLINGLAFWYGARLIVNNEINVYDFFICFIAITFGSQSAGQFFSFAPDIMKAKGSAQKIIGLFERQPEIDSWSKDGLKNGVTEGAIEFKDVHFRYPTRPDVPVLRGLNLRIEPGSYCALVGASGCGKSTTVGLVERFYNPLSGSITIDGHEIAEYNLSELRKSMSLVSQEPTLYQGTIRFNILLGAENSEKVTQEALEQACRDANILDFIESLPSGFETMCGSRGTALSGGQKQRIAIARALIRNPKVLLLDEATSALDSESEKVVQAALDKAAKGRTTLAIAHRLSSIQKADVIFVFEHGRIIEKGTHGELLANGGLYAELVLQQSLEKQV</sequence>
<dbReference type="GO" id="GO:0016887">
    <property type="term" value="F:ATP hydrolysis activity"/>
    <property type="evidence" value="ECO:0007669"/>
    <property type="project" value="InterPro"/>
</dbReference>
<dbReference type="InterPro" id="IPR036640">
    <property type="entry name" value="ABC1_TM_sf"/>
</dbReference>
<evidence type="ECO:0000256" key="1">
    <source>
        <dbReference type="ARBA" id="ARBA00004141"/>
    </source>
</evidence>
<comment type="similarity">
    <text evidence="2">Belongs to the ABC transporter superfamily. ABCB family. Multidrug resistance exporter (TC 3.A.1.201) subfamily.</text>
</comment>
<evidence type="ECO:0000259" key="11">
    <source>
        <dbReference type="PROSITE" id="PS50893"/>
    </source>
</evidence>
<evidence type="ECO:0000259" key="12">
    <source>
        <dbReference type="PROSITE" id="PS50929"/>
    </source>
</evidence>
<comment type="caution">
    <text evidence="13">The sequence shown here is derived from an EMBL/GenBank/DDBJ whole genome shotgun (WGS) entry which is preliminary data.</text>
</comment>
<accession>A0A1Y2FIH2</accession>
<dbReference type="InterPro" id="IPR027417">
    <property type="entry name" value="P-loop_NTPase"/>
</dbReference>
<dbReference type="PANTHER" id="PTHR43394">
    <property type="entry name" value="ATP-DEPENDENT PERMEASE MDL1, MITOCHONDRIAL"/>
    <property type="match status" value="1"/>
</dbReference>
<feature type="transmembrane region" description="Helical" evidence="10">
    <location>
        <begin position="952"/>
        <end position="972"/>
    </location>
</feature>
<evidence type="ECO:0000313" key="13">
    <source>
        <dbReference type="EMBL" id="ORY83184.1"/>
    </source>
</evidence>
<dbReference type="CDD" id="cd18577">
    <property type="entry name" value="ABC_6TM_Pgp_ABCB1_D1_like"/>
    <property type="match status" value="1"/>
</dbReference>
<evidence type="ECO:0000313" key="14">
    <source>
        <dbReference type="Proteomes" id="UP000193685"/>
    </source>
</evidence>
<feature type="transmembrane region" description="Helical" evidence="10">
    <location>
        <begin position="870"/>
        <end position="889"/>
    </location>
</feature>
<dbReference type="GO" id="GO:0015421">
    <property type="term" value="F:ABC-type oligopeptide transporter activity"/>
    <property type="evidence" value="ECO:0007669"/>
    <property type="project" value="TreeGrafter"/>
</dbReference>
<dbReference type="Pfam" id="PF00664">
    <property type="entry name" value="ABC_membrane"/>
    <property type="match status" value="2"/>
</dbReference>
<dbReference type="EMBL" id="MCFI01000008">
    <property type="protein sequence ID" value="ORY83184.1"/>
    <property type="molecule type" value="Genomic_DNA"/>
</dbReference>
<dbReference type="PROSITE" id="PS00211">
    <property type="entry name" value="ABC_TRANSPORTER_1"/>
    <property type="match status" value="2"/>
</dbReference>
<feature type="domain" description="ABC transporter" evidence="11">
    <location>
        <begin position="1048"/>
        <end position="1287"/>
    </location>
</feature>
<dbReference type="FunFam" id="1.20.1560.10:FF:000102">
    <property type="entry name" value="ABC multidrug transporter Mdr1"/>
    <property type="match status" value="1"/>
</dbReference>
<feature type="domain" description="ABC transporter" evidence="11">
    <location>
        <begin position="404"/>
        <end position="651"/>
    </location>
</feature>
<dbReference type="CDD" id="cd03249">
    <property type="entry name" value="ABC_MTABC3_MDL1_MDL2"/>
    <property type="match status" value="2"/>
</dbReference>
<dbReference type="PROSITE" id="PS50893">
    <property type="entry name" value="ABC_TRANSPORTER_2"/>
    <property type="match status" value="2"/>
</dbReference>
<feature type="transmembrane region" description="Helical" evidence="10">
    <location>
        <begin position="227"/>
        <end position="248"/>
    </location>
</feature>
<dbReference type="OrthoDB" id="6500128at2759"/>
<dbReference type="FunFam" id="1.20.1560.10:FF:000009">
    <property type="entry name" value="ABC transporter B family member 1"/>
    <property type="match status" value="1"/>
</dbReference>
<dbReference type="FunFam" id="3.40.50.300:FF:000913">
    <property type="entry name" value="ABC multidrug transporter SitT"/>
    <property type="match status" value="1"/>
</dbReference>
<feature type="domain" description="ABC transmembrane type-1" evidence="12">
    <location>
        <begin position="726"/>
        <end position="1013"/>
    </location>
</feature>
<dbReference type="GO" id="GO:0005524">
    <property type="term" value="F:ATP binding"/>
    <property type="evidence" value="ECO:0007669"/>
    <property type="project" value="UniProtKB-KW"/>
</dbReference>
<dbReference type="PANTHER" id="PTHR43394:SF27">
    <property type="entry name" value="ATP-DEPENDENT TRANSLOCASE ABCB1-LIKE"/>
    <property type="match status" value="1"/>
</dbReference>
<evidence type="ECO:0000256" key="2">
    <source>
        <dbReference type="ARBA" id="ARBA00007577"/>
    </source>
</evidence>
<keyword evidence="13" id="KW-0378">Hydrolase</keyword>
<dbReference type="SMART" id="SM00382">
    <property type="entry name" value="AAA"/>
    <property type="match status" value="2"/>
</dbReference>
<feature type="transmembrane region" description="Helical" evidence="10">
    <location>
        <begin position="984"/>
        <end position="1005"/>
    </location>
</feature>
<dbReference type="Proteomes" id="UP000193685">
    <property type="component" value="Unassembled WGS sequence"/>
</dbReference>
<evidence type="ECO:0000256" key="5">
    <source>
        <dbReference type="ARBA" id="ARBA00022741"/>
    </source>
</evidence>
<dbReference type="PROSITE" id="PS50929">
    <property type="entry name" value="ABC_TM1F"/>
    <property type="match status" value="2"/>
</dbReference>
<dbReference type="FunFam" id="3.40.50.300:FF:002064">
    <property type="entry name" value="Multidrug resistance protein 1, 2, 3"/>
    <property type="match status" value="1"/>
</dbReference>
<keyword evidence="6" id="KW-0067">ATP-binding</keyword>
<dbReference type="CDD" id="cd18578">
    <property type="entry name" value="ABC_6TM_Pgp_ABCB1_D2_like"/>
    <property type="match status" value="1"/>
</dbReference>
<evidence type="ECO:0000256" key="10">
    <source>
        <dbReference type="SAM" id="Phobius"/>
    </source>
</evidence>
<gene>
    <name evidence="13" type="ORF">BCR37DRAFT_367190</name>
</gene>
<protein>
    <submittedName>
        <fullName evidence="13">p-loop containing nucleoside triphosphate hydrolase protein</fullName>
    </submittedName>
</protein>
<evidence type="ECO:0000256" key="8">
    <source>
        <dbReference type="ARBA" id="ARBA00023136"/>
    </source>
</evidence>
<keyword evidence="4 10" id="KW-0812">Transmembrane</keyword>
<feature type="transmembrane region" description="Helical" evidence="10">
    <location>
        <begin position="304"/>
        <end position="322"/>
    </location>
</feature>